<comment type="similarity">
    <text evidence="1">Belongs to the proteasome subunit S9 family.</text>
</comment>
<evidence type="ECO:0000256" key="1">
    <source>
        <dbReference type="ARBA" id="ARBA00007454"/>
    </source>
</evidence>
<dbReference type="EMBL" id="HBIJ01022097">
    <property type="protein sequence ID" value="CAE0373593.1"/>
    <property type="molecule type" value="Transcribed_RNA"/>
</dbReference>
<organism evidence="4">
    <name type="scientific">Aureoumbra lagunensis</name>
    <dbReference type="NCBI Taxonomy" id="44058"/>
    <lineage>
        <taxon>Eukaryota</taxon>
        <taxon>Sar</taxon>
        <taxon>Stramenopiles</taxon>
        <taxon>Ochrophyta</taxon>
        <taxon>Pelagophyceae</taxon>
        <taxon>Pelagomonadales</taxon>
        <taxon>Aureoumbra</taxon>
    </lineage>
</organism>
<proteinExistence type="inferred from homology"/>
<protein>
    <recommendedName>
        <fullName evidence="3">PCI domain-containing protein</fullName>
    </recommendedName>
</protein>
<dbReference type="InterPro" id="IPR050871">
    <property type="entry name" value="26S_Proteasome/COP9_Components"/>
</dbReference>
<dbReference type="AlphaFoldDB" id="A0A7S3K5Y2"/>
<dbReference type="Pfam" id="PF18055">
    <property type="entry name" value="RPN6_N"/>
    <property type="match status" value="1"/>
</dbReference>
<evidence type="ECO:0000256" key="2">
    <source>
        <dbReference type="ARBA" id="ARBA00022942"/>
    </source>
</evidence>
<gene>
    <name evidence="4" type="ORF">ALAG00032_LOCUS14394</name>
</gene>
<dbReference type="InterPro" id="IPR040773">
    <property type="entry name" value="Rpn6_N"/>
</dbReference>
<feature type="domain" description="PCI" evidence="3">
    <location>
        <begin position="234"/>
        <end position="418"/>
    </location>
</feature>
<evidence type="ECO:0000313" key="4">
    <source>
        <dbReference type="EMBL" id="CAE0373593.1"/>
    </source>
</evidence>
<dbReference type="InterPro" id="IPR000717">
    <property type="entry name" value="PCI_dom"/>
</dbReference>
<dbReference type="PROSITE" id="PS50250">
    <property type="entry name" value="PCI"/>
    <property type="match status" value="1"/>
</dbReference>
<dbReference type="PANTHER" id="PTHR10678">
    <property type="entry name" value="26S PROTEASOME NON-ATPASE REGULATORY SUBUNIT 11/COP9 SIGNALOSOME COMPLEX SUBUNIT 2"/>
    <property type="match status" value="1"/>
</dbReference>
<dbReference type="SMART" id="SM00088">
    <property type="entry name" value="PINT"/>
    <property type="match status" value="1"/>
</dbReference>
<accession>A0A7S3K5Y2</accession>
<name>A0A7S3K5Y2_9STRA</name>
<dbReference type="SUPFAM" id="SSF46785">
    <property type="entry name" value="Winged helix' DNA-binding domain"/>
    <property type="match status" value="1"/>
</dbReference>
<keyword evidence="2" id="KW-0647">Proteasome</keyword>
<sequence length="449" mass="49788">MSEDIAMEDVVEVDALQEALDAAGEEVNTEAAIKKYSEILTGFEDRNSDEIGARCKEEAIYKLARLYATEASRVTEIVGLLNMGGTFFGAIAKAKTAKIVRGLLDIASEIPGSLEVQAELCRQIVAWCKQEKRTFLRQRVESRLVSVDYERGRYDEALVLVNRLLKELKKLDDKQMLVESHLIEAKIHAALRNVPKSKAALTAARTNGNAVYVGPVVQAQLDEMSGTLHCEESDYATSYSYFLEAFEAYDTLDDTKRAAKCLKYMLLCQILDDDGLGDVNNKATAQNKKKKKHFTAIQTKHQLKYAGSDLDSMAAVAKAAKTRSLDAFEAATATYAPQLNDDLLVKHHLDQLYDHILERNLTKIIEPFSRCEIDHIATLIDLPPAKVEHKLAQMILDKKLNGTLAQGTGHLIVHAALKNDPTYQAANDLIKNMGDVVTSLFKRADSLDA</sequence>
<dbReference type="GO" id="GO:0000502">
    <property type="term" value="C:proteasome complex"/>
    <property type="evidence" value="ECO:0007669"/>
    <property type="project" value="UniProtKB-KW"/>
</dbReference>
<reference evidence="4" key="1">
    <citation type="submission" date="2021-01" db="EMBL/GenBank/DDBJ databases">
        <authorList>
            <person name="Corre E."/>
            <person name="Pelletier E."/>
            <person name="Niang G."/>
            <person name="Scheremetjew M."/>
            <person name="Finn R."/>
            <person name="Kale V."/>
            <person name="Holt S."/>
            <person name="Cochrane G."/>
            <person name="Meng A."/>
            <person name="Brown T."/>
            <person name="Cohen L."/>
        </authorList>
    </citation>
    <scope>NUCLEOTIDE SEQUENCE</scope>
    <source>
        <strain evidence="4">CCMP1510</strain>
    </source>
</reference>
<evidence type="ECO:0000259" key="3">
    <source>
        <dbReference type="PROSITE" id="PS50250"/>
    </source>
</evidence>
<dbReference type="Gene3D" id="1.25.40.570">
    <property type="match status" value="1"/>
</dbReference>
<dbReference type="SMART" id="SM00753">
    <property type="entry name" value="PAM"/>
    <property type="match status" value="1"/>
</dbReference>
<dbReference type="InterPro" id="IPR036390">
    <property type="entry name" value="WH_DNA-bd_sf"/>
</dbReference>
<dbReference type="Pfam" id="PF01399">
    <property type="entry name" value="PCI"/>
    <property type="match status" value="1"/>
</dbReference>